<organism evidence="10 11">
    <name type="scientific">Zizania palustris</name>
    <name type="common">Northern wild rice</name>
    <dbReference type="NCBI Taxonomy" id="103762"/>
    <lineage>
        <taxon>Eukaryota</taxon>
        <taxon>Viridiplantae</taxon>
        <taxon>Streptophyta</taxon>
        <taxon>Embryophyta</taxon>
        <taxon>Tracheophyta</taxon>
        <taxon>Spermatophyta</taxon>
        <taxon>Magnoliopsida</taxon>
        <taxon>Liliopsida</taxon>
        <taxon>Poales</taxon>
        <taxon>Poaceae</taxon>
        <taxon>BOP clade</taxon>
        <taxon>Oryzoideae</taxon>
        <taxon>Oryzeae</taxon>
        <taxon>Zizaniinae</taxon>
        <taxon>Zizania</taxon>
    </lineage>
</organism>
<dbReference type="InterPro" id="IPR044653">
    <property type="entry name" value="AZF1/2/3-like"/>
</dbReference>
<evidence type="ECO:0000256" key="6">
    <source>
        <dbReference type="ARBA" id="ARBA00023163"/>
    </source>
</evidence>
<feature type="compositionally biased region" description="Low complexity" evidence="8">
    <location>
        <begin position="46"/>
        <end position="63"/>
    </location>
</feature>
<reference evidence="10" key="2">
    <citation type="submission" date="2021-02" db="EMBL/GenBank/DDBJ databases">
        <authorList>
            <person name="Kimball J.A."/>
            <person name="Haas M.W."/>
            <person name="Macchietto M."/>
            <person name="Kono T."/>
            <person name="Duquette J."/>
            <person name="Shao M."/>
        </authorList>
    </citation>
    <scope>NUCLEOTIDE SEQUENCE</scope>
    <source>
        <tissue evidence="10">Fresh leaf tissue</tissue>
    </source>
</reference>
<dbReference type="GO" id="GO:0003700">
    <property type="term" value="F:DNA-binding transcription factor activity"/>
    <property type="evidence" value="ECO:0007669"/>
    <property type="project" value="InterPro"/>
</dbReference>
<feature type="compositionally biased region" description="Basic and acidic residues" evidence="8">
    <location>
        <begin position="433"/>
        <end position="445"/>
    </location>
</feature>
<feature type="region of interest" description="Disordered" evidence="8">
    <location>
        <begin position="314"/>
        <end position="333"/>
    </location>
</feature>
<reference evidence="10" key="1">
    <citation type="journal article" date="2021" name="bioRxiv">
        <title>Whole Genome Assembly and Annotation of Northern Wild Rice, Zizania palustris L., Supports a Whole Genome Duplication in the Zizania Genus.</title>
        <authorList>
            <person name="Haas M."/>
            <person name="Kono T."/>
            <person name="Macchietto M."/>
            <person name="Millas R."/>
            <person name="McGilp L."/>
            <person name="Shao M."/>
            <person name="Duquette J."/>
            <person name="Hirsch C.N."/>
            <person name="Kimball J."/>
        </authorList>
    </citation>
    <scope>NUCLEOTIDE SEQUENCE</scope>
    <source>
        <tissue evidence="10">Fresh leaf tissue</tissue>
    </source>
</reference>
<feature type="domain" description="C2H2-type" evidence="9">
    <location>
        <begin position="82"/>
        <end position="109"/>
    </location>
</feature>
<evidence type="ECO:0000256" key="5">
    <source>
        <dbReference type="ARBA" id="ARBA00023015"/>
    </source>
</evidence>
<dbReference type="SMART" id="SM00355">
    <property type="entry name" value="ZnF_C2H2"/>
    <property type="match status" value="2"/>
</dbReference>
<feature type="compositionally biased region" description="Low complexity" evidence="8">
    <location>
        <begin position="348"/>
        <end position="364"/>
    </location>
</feature>
<dbReference type="EMBL" id="JAAALK010000086">
    <property type="protein sequence ID" value="KAG8082326.1"/>
    <property type="molecule type" value="Genomic_DNA"/>
</dbReference>
<dbReference type="AlphaFoldDB" id="A0A8J5TKX3"/>
<keyword evidence="6" id="KW-0804">Transcription</keyword>
<dbReference type="GO" id="GO:0005634">
    <property type="term" value="C:nucleus"/>
    <property type="evidence" value="ECO:0007669"/>
    <property type="project" value="TreeGrafter"/>
</dbReference>
<dbReference type="GO" id="GO:0008270">
    <property type="term" value="F:zinc ion binding"/>
    <property type="evidence" value="ECO:0007669"/>
    <property type="project" value="UniProtKB-KW"/>
</dbReference>
<dbReference type="GO" id="GO:0000976">
    <property type="term" value="F:transcription cis-regulatory region binding"/>
    <property type="evidence" value="ECO:0007669"/>
    <property type="project" value="TreeGrafter"/>
</dbReference>
<dbReference type="OrthoDB" id="6077919at2759"/>
<feature type="region of interest" description="Disordered" evidence="8">
    <location>
        <begin position="341"/>
        <end position="367"/>
    </location>
</feature>
<dbReference type="PANTHER" id="PTHR45988">
    <property type="entry name" value="C2H2 TYPE ZINC FINGER TRANSCRIPTION FACTOR FAMILY-RELATED"/>
    <property type="match status" value="1"/>
</dbReference>
<keyword evidence="2" id="KW-0677">Repeat</keyword>
<evidence type="ECO:0000256" key="7">
    <source>
        <dbReference type="PROSITE-ProRule" id="PRU00042"/>
    </source>
</evidence>
<feature type="region of interest" description="Disordered" evidence="8">
    <location>
        <begin position="381"/>
        <end position="445"/>
    </location>
</feature>
<evidence type="ECO:0000313" key="11">
    <source>
        <dbReference type="Proteomes" id="UP000729402"/>
    </source>
</evidence>
<keyword evidence="1" id="KW-0479">Metal-binding</keyword>
<sequence length="445" mass="47939">MGNPARANRIQMAQAAAAAVHATDEDGPQLALMTAVVSQPEVQDAGLSDDSNSSPGSSVTSVLRVGVDSGKSDEDGGRKRDLKCLQCGKVFLSERAKCGHQKAHRKRGSKAVETLPATADNALLDGDKQRLWRVSRCEAELPAWPQITTGRRGRPASSASSITAGSVSAPAHQDIMTAEEAAMILLDMKSGRRRPLELEQGIQPAHVADEQPEAVLPVHVMMPRVERPLPPEHHAVATHHVPIVLQPSVPDHSTGADKGQKTWETEKRKQLEHVLAPEAEKVAAQDHVATVTAKSKTPEMKTPTKLSPVTDAVLGYKSGPAADMPKNPMKQRLQDVQQARLTPPPPAEAADADPPARRIPSPASGRTYKCRECHKKFTTGQRLGGHVTAKHRMQEGHAPHRRGWFSRRGAPGQPTGRAEGGRTPEPPVLQDLNEPKDEGENRPPS</sequence>
<evidence type="ECO:0000313" key="10">
    <source>
        <dbReference type="EMBL" id="KAG8082326.1"/>
    </source>
</evidence>
<dbReference type="PROSITE" id="PS00028">
    <property type="entry name" value="ZINC_FINGER_C2H2_1"/>
    <property type="match status" value="2"/>
</dbReference>
<protein>
    <recommendedName>
        <fullName evidence="9">C2H2-type domain-containing protein</fullName>
    </recommendedName>
</protein>
<evidence type="ECO:0000256" key="2">
    <source>
        <dbReference type="ARBA" id="ARBA00022737"/>
    </source>
</evidence>
<keyword evidence="3 7" id="KW-0863">Zinc-finger</keyword>
<dbReference type="InterPro" id="IPR013087">
    <property type="entry name" value="Znf_C2H2_type"/>
</dbReference>
<evidence type="ECO:0000256" key="8">
    <source>
        <dbReference type="SAM" id="MobiDB-lite"/>
    </source>
</evidence>
<feature type="compositionally biased region" description="Basic and acidic residues" evidence="8">
    <location>
        <begin position="70"/>
        <end position="79"/>
    </location>
</feature>
<evidence type="ECO:0000256" key="1">
    <source>
        <dbReference type="ARBA" id="ARBA00022723"/>
    </source>
</evidence>
<keyword evidence="4" id="KW-0862">Zinc</keyword>
<name>A0A8J5TKX3_ZIZPA</name>
<feature type="region of interest" description="Disordered" evidence="8">
    <location>
        <begin position="40"/>
        <end position="79"/>
    </location>
</feature>
<feature type="domain" description="C2H2-type" evidence="9">
    <location>
        <begin position="368"/>
        <end position="396"/>
    </location>
</feature>
<keyword evidence="5" id="KW-0805">Transcription regulation</keyword>
<evidence type="ECO:0000259" key="9">
    <source>
        <dbReference type="PROSITE" id="PS50157"/>
    </source>
</evidence>
<evidence type="ECO:0000256" key="4">
    <source>
        <dbReference type="ARBA" id="ARBA00022833"/>
    </source>
</evidence>
<evidence type="ECO:0000256" key="3">
    <source>
        <dbReference type="ARBA" id="ARBA00022771"/>
    </source>
</evidence>
<comment type="caution">
    <text evidence="10">The sequence shown here is derived from an EMBL/GenBank/DDBJ whole genome shotgun (WGS) entry which is preliminary data.</text>
</comment>
<dbReference type="Proteomes" id="UP000729402">
    <property type="component" value="Unassembled WGS sequence"/>
</dbReference>
<accession>A0A8J5TKX3</accession>
<keyword evidence="11" id="KW-1185">Reference proteome</keyword>
<dbReference type="PROSITE" id="PS50157">
    <property type="entry name" value="ZINC_FINGER_C2H2_2"/>
    <property type="match status" value="2"/>
</dbReference>
<gene>
    <name evidence="10" type="ORF">GUJ93_ZPchr0014g46780</name>
</gene>
<dbReference type="PANTHER" id="PTHR45988:SF1">
    <property type="entry name" value="ZINC FINGER PROTEIN AZF2"/>
    <property type="match status" value="1"/>
</dbReference>
<proteinExistence type="predicted"/>